<accession>A0A8S3RVE8</accession>
<gene>
    <name evidence="1" type="ORF">MEDL_24357</name>
</gene>
<dbReference type="PANTHER" id="PTHR22605">
    <property type="entry name" value="RZ-TYPE DOMAIN-CONTAINING PROTEIN"/>
    <property type="match status" value="1"/>
</dbReference>
<dbReference type="GO" id="GO:0061630">
    <property type="term" value="F:ubiquitin protein ligase activity"/>
    <property type="evidence" value="ECO:0007669"/>
    <property type="project" value="UniProtKB-EC"/>
</dbReference>
<dbReference type="InterPro" id="IPR031248">
    <property type="entry name" value="RNF213"/>
</dbReference>
<dbReference type="AlphaFoldDB" id="A0A8S3RVE8"/>
<dbReference type="GO" id="GO:0016887">
    <property type="term" value="F:ATP hydrolysis activity"/>
    <property type="evidence" value="ECO:0007669"/>
    <property type="project" value="InterPro"/>
</dbReference>
<dbReference type="PANTHER" id="PTHR22605:SF1">
    <property type="entry name" value="RZ-TYPE DOMAIN-CONTAINING PROTEIN"/>
    <property type="match status" value="1"/>
</dbReference>
<proteinExistence type="predicted"/>
<sequence length="349" mass="39588">MVECFTKHCKHVLVVTSDIPGAGKTELIQSKAIKNRKRCVTIHISGPFNRMRIIEGLLQLELKINYYEFVSAGSTAYALSCEYIYIEIANSVKNELCDSLSTLTSFKREHLKWKEYDDLKVSIDINSPIQVVCRYLKELDKGLIDKKNLYFNGPDAVKPLSQLECKKILCQKFNTSVDMSYTLVNIFIRVLADQLKKLSSSVYFQTSTLKAITGGHKKSTVRSEIVKALVDLAGIFSIRSVHSCRKFQAAFLLRSGEKNLNVAKILADRVSGMIRWDEGNHLMILFNKDMQSISAIYRHLGKVPLFIKQLVESQTQTPLVSFDLKYNGTRKLAHSINEVVRYSDIQASC</sequence>
<protein>
    <submittedName>
        <fullName evidence="1">RNF213</fullName>
        <ecNumber evidence="1">2.3.2.27</ecNumber>
    </submittedName>
</protein>
<comment type="caution">
    <text evidence="1">The sequence shown here is derived from an EMBL/GenBank/DDBJ whole genome shotgun (WGS) entry which is preliminary data.</text>
</comment>
<keyword evidence="1" id="KW-0012">Acyltransferase</keyword>
<dbReference type="EMBL" id="CAJPWZ010001228">
    <property type="protein sequence ID" value="CAG2210254.1"/>
    <property type="molecule type" value="Genomic_DNA"/>
</dbReference>
<keyword evidence="1" id="KW-0808">Transferase</keyword>
<dbReference type="EC" id="2.3.2.27" evidence="1"/>
<name>A0A8S3RVE8_MYTED</name>
<reference evidence="1" key="1">
    <citation type="submission" date="2021-03" db="EMBL/GenBank/DDBJ databases">
        <authorList>
            <person name="Bekaert M."/>
        </authorList>
    </citation>
    <scope>NUCLEOTIDE SEQUENCE</scope>
</reference>
<organism evidence="1 2">
    <name type="scientific">Mytilus edulis</name>
    <name type="common">Blue mussel</name>
    <dbReference type="NCBI Taxonomy" id="6550"/>
    <lineage>
        <taxon>Eukaryota</taxon>
        <taxon>Metazoa</taxon>
        <taxon>Spiralia</taxon>
        <taxon>Lophotrochozoa</taxon>
        <taxon>Mollusca</taxon>
        <taxon>Bivalvia</taxon>
        <taxon>Autobranchia</taxon>
        <taxon>Pteriomorphia</taxon>
        <taxon>Mytilida</taxon>
        <taxon>Mytiloidea</taxon>
        <taxon>Mytilidae</taxon>
        <taxon>Mytilinae</taxon>
        <taxon>Mytilus</taxon>
    </lineage>
</organism>
<dbReference type="Proteomes" id="UP000683360">
    <property type="component" value="Unassembled WGS sequence"/>
</dbReference>
<evidence type="ECO:0000313" key="1">
    <source>
        <dbReference type="EMBL" id="CAG2210254.1"/>
    </source>
</evidence>
<evidence type="ECO:0000313" key="2">
    <source>
        <dbReference type="Proteomes" id="UP000683360"/>
    </source>
</evidence>
<dbReference type="OrthoDB" id="2400221at2759"/>
<keyword evidence="2" id="KW-1185">Reference proteome</keyword>